<dbReference type="Proteomes" id="UP000335636">
    <property type="component" value="Unassembled WGS sequence"/>
</dbReference>
<proteinExistence type="predicted"/>
<dbReference type="AlphaFoldDB" id="A0A5E4DD87"/>
<feature type="region of interest" description="Disordered" evidence="1">
    <location>
        <begin position="1"/>
        <end position="66"/>
    </location>
</feature>
<gene>
    <name evidence="2" type="ORF">MONAX_5E002307</name>
</gene>
<organism evidence="2 3">
    <name type="scientific">Marmota monax</name>
    <name type="common">Woodchuck</name>
    <dbReference type="NCBI Taxonomy" id="9995"/>
    <lineage>
        <taxon>Eukaryota</taxon>
        <taxon>Metazoa</taxon>
        <taxon>Chordata</taxon>
        <taxon>Craniata</taxon>
        <taxon>Vertebrata</taxon>
        <taxon>Euteleostomi</taxon>
        <taxon>Mammalia</taxon>
        <taxon>Eutheria</taxon>
        <taxon>Euarchontoglires</taxon>
        <taxon>Glires</taxon>
        <taxon>Rodentia</taxon>
        <taxon>Sciuromorpha</taxon>
        <taxon>Sciuridae</taxon>
        <taxon>Xerinae</taxon>
        <taxon>Marmotini</taxon>
        <taxon>Marmota</taxon>
    </lineage>
</organism>
<name>A0A5E4DD87_MARMO</name>
<dbReference type="EMBL" id="CABDUW010006324">
    <property type="protein sequence ID" value="VTJ91122.1"/>
    <property type="molecule type" value="Genomic_DNA"/>
</dbReference>
<reference evidence="2" key="1">
    <citation type="submission" date="2019-04" db="EMBL/GenBank/DDBJ databases">
        <authorList>
            <person name="Alioto T."/>
            <person name="Alioto T."/>
        </authorList>
    </citation>
    <scope>NUCLEOTIDE SEQUENCE [LARGE SCALE GENOMIC DNA]</scope>
</reference>
<accession>A0A5E4DD87</accession>
<comment type="caution">
    <text evidence="2">The sequence shown here is derived from an EMBL/GenBank/DDBJ whole genome shotgun (WGS) entry which is preliminary data.</text>
</comment>
<sequence length="101" mass="10984">MELHEEDPKRGRLFQNREPCSSGRDGAVPRSRTACTGSPYFCPKPPRQQLSPSHLELEKSRDSPCTPTPLLKLTLCSPGSALDSALLSGAARGSLQPRKIN</sequence>
<feature type="compositionally biased region" description="Basic and acidic residues" evidence="1">
    <location>
        <begin position="1"/>
        <end position="10"/>
    </location>
</feature>
<evidence type="ECO:0000313" key="3">
    <source>
        <dbReference type="Proteomes" id="UP000335636"/>
    </source>
</evidence>
<evidence type="ECO:0000313" key="2">
    <source>
        <dbReference type="EMBL" id="VTJ91122.1"/>
    </source>
</evidence>
<keyword evidence="3" id="KW-1185">Reference proteome</keyword>
<protein>
    <submittedName>
        <fullName evidence="2">Uncharacterized protein</fullName>
    </submittedName>
</protein>
<evidence type="ECO:0000256" key="1">
    <source>
        <dbReference type="SAM" id="MobiDB-lite"/>
    </source>
</evidence>